<dbReference type="InterPro" id="IPR035986">
    <property type="entry name" value="PKD_dom_sf"/>
</dbReference>
<protein>
    <recommendedName>
        <fullName evidence="2">PKD domain-containing protein</fullName>
    </recommendedName>
</protein>
<dbReference type="Gene3D" id="3.40.33.10">
    <property type="entry name" value="CAP"/>
    <property type="match status" value="1"/>
</dbReference>
<evidence type="ECO:0000313" key="4">
    <source>
        <dbReference type="Proteomes" id="UP000321306"/>
    </source>
</evidence>
<organism evidence="3 4">
    <name type="scientific">Deinococcus cellulosilyticus (strain DSM 18568 / NBRC 106333 / KACC 11606 / 5516J-15)</name>
    <dbReference type="NCBI Taxonomy" id="1223518"/>
    <lineage>
        <taxon>Bacteria</taxon>
        <taxon>Thermotogati</taxon>
        <taxon>Deinococcota</taxon>
        <taxon>Deinococci</taxon>
        <taxon>Deinococcales</taxon>
        <taxon>Deinococcaceae</taxon>
        <taxon>Deinococcus</taxon>
    </lineage>
</organism>
<keyword evidence="1" id="KW-0732">Signal</keyword>
<dbReference type="InterPro" id="IPR000601">
    <property type="entry name" value="PKD_dom"/>
</dbReference>
<comment type="caution">
    <text evidence="3">The sequence shown here is derived from an EMBL/GenBank/DDBJ whole genome shotgun (WGS) entry which is preliminary data.</text>
</comment>
<keyword evidence="4" id="KW-1185">Reference proteome</keyword>
<evidence type="ECO:0000313" key="3">
    <source>
        <dbReference type="EMBL" id="GEM45953.1"/>
    </source>
</evidence>
<dbReference type="InterPro" id="IPR013783">
    <property type="entry name" value="Ig-like_fold"/>
</dbReference>
<feature type="domain" description="PKD" evidence="2">
    <location>
        <begin position="48"/>
        <end position="84"/>
    </location>
</feature>
<dbReference type="InterPro" id="IPR022409">
    <property type="entry name" value="PKD/Chitinase_dom"/>
</dbReference>
<evidence type="ECO:0000259" key="2">
    <source>
        <dbReference type="PROSITE" id="PS50093"/>
    </source>
</evidence>
<dbReference type="CDD" id="cd00146">
    <property type="entry name" value="PKD"/>
    <property type="match status" value="1"/>
</dbReference>
<dbReference type="Gene3D" id="2.60.40.10">
    <property type="entry name" value="Immunoglobulins"/>
    <property type="match status" value="1"/>
</dbReference>
<dbReference type="RefSeq" id="WP_186815904.1">
    <property type="nucleotide sequence ID" value="NZ_BJXB01000005.1"/>
</dbReference>
<dbReference type="CDD" id="cd05379">
    <property type="entry name" value="CAP_bacterial"/>
    <property type="match status" value="1"/>
</dbReference>
<feature type="signal peptide" evidence="1">
    <location>
        <begin position="1"/>
        <end position="18"/>
    </location>
</feature>
<dbReference type="Pfam" id="PF18911">
    <property type="entry name" value="PKD_4"/>
    <property type="match status" value="1"/>
</dbReference>
<dbReference type="AlphaFoldDB" id="A0A511MZD1"/>
<dbReference type="InterPro" id="IPR014044">
    <property type="entry name" value="CAP_dom"/>
</dbReference>
<dbReference type="PANTHER" id="PTHR31157">
    <property type="entry name" value="SCP DOMAIN-CONTAINING PROTEIN"/>
    <property type="match status" value="1"/>
</dbReference>
<reference evidence="3 4" key="1">
    <citation type="submission" date="2019-07" db="EMBL/GenBank/DDBJ databases">
        <title>Whole genome shotgun sequence of Deinococcus cellulosilyticus NBRC 106333.</title>
        <authorList>
            <person name="Hosoyama A."/>
            <person name="Uohara A."/>
            <person name="Ohji S."/>
            <person name="Ichikawa N."/>
        </authorList>
    </citation>
    <scope>NUCLEOTIDE SEQUENCE [LARGE SCALE GENOMIC DNA]</scope>
    <source>
        <strain evidence="3 4">NBRC 106333</strain>
    </source>
</reference>
<feature type="chain" id="PRO_5022235158" description="PKD domain-containing protein" evidence="1">
    <location>
        <begin position="19"/>
        <end position="327"/>
    </location>
</feature>
<sequence length="327" mass="36153">MKRALLTLVTFLSGMAFALQIKASYKTVGASRAPAVVQFVAEADELFPAGTRFSWNFGDGTGSEEPNPRHTYYKPGNYRATVQIQVPGMRTLKIDLTVKVEGEQEKAGFVILFSPDRTAELVNMSRIYKPNPVANWLINGKTVQGDRIFLRSSAASKEKLQLSIEGSKGKYTTTTEFKMGQFSQNLPFEAAVLVLTNDLRVKGWNCDTKDFSGTPLPLLRKNATLDRAALAQSVGMAANLYFAHQSPRDNSAPMDRAIAAGYNARIVGENIARGYKTPEEVVDGWAHSHGHCVNIMGDFEEIGVAYIETQDKTNNHYWTQVFGVPFK</sequence>
<name>A0A511MZD1_DEIC1</name>
<dbReference type="SMART" id="SM00089">
    <property type="entry name" value="PKD"/>
    <property type="match status" value="1"/>
</dbReference>
<dbReference type="InterPro" id="IPR035940">
    <property type="entry name" value="CAP_sf"/>
</dbReference>
<gene>
    <name evidence="3" type="ORF">DC3_15880</name>
</gene>
<dbReference type="Pfam" id="PF00188">
    <property type="entry name" value="CAP"/>
    <property type="match status" value="1"/>
</dbReference>
<dbReference type="SUPFAM" id="SSF49299">
    <property type="entry name" value="PKD domain"/>
    <property type="match status" value="1"/>
</dbReference>
<accession>A0A511MZD1</accession>
<dbReference type="PROSITE" id="PS50093">
    <property type="entry name" value="PKD"/>
    <property type="match status" value="1"/>
</dbReference>
<evidence type="ECO:0000256" key="1">
    <source>
        <dbReference type="SAM" id="SignalP"/>
    </source>
</evidence>
<proteinExistence type="predicted"/>
<dbReference type="PANTHER" id="PTHR31157:SF1">
    <property type="entry name" value="SCP DOMAIN-CONTAINING PROTEIN"/>
    <property type="match status" value="1"/>
</dbReference>
<dbReference type="EMBL" id="BJXB01000005">
    <property type="protein sequence ID" value="GEM45953.1"/>
    <property type="molecule type" value="Genomic_DNA"/>
</dbReference>
<dbReference type="SUPFAM" id="SSF55797">
    <property type="entry name" value="PR-1-like"/>
    <property type="match status" value="1"/>
</dbReference>
<dbReference type="Proteomes" id="UP000321306">
    <property type="component" value="Unassembled WGS sequence"/>
</dbReference>